<protein>
    <recommendedName>
        <fullName evidence="4">DYW domain-containing protein</fullName>
    </recommendedName>
</protein>
<evidence type="ECO:0000313" key="6">
    <source>
        <dbReference type="Proteomes" id="UP001372338"/>
    </source>
</evidence>
<dbReference type="EMBL" id="JAYWIO010000004">
    <property type="protein sequence ID" value="KAK7268705.1"/>
    <property type="molecule type" value="Genomic_DNA"/>
</dbReference>
<dbReference type="Pfam" id="PF14432">
    <property type="entry name" value="DYW_deaminase"/>
    <property type="match status" value="1"/>
</dbReference>
<dbReference type="SUPFAM" id="SSF48452">
    <property type="entry name" value="TPR-like"/>
    <property type="match status" value="1"/>
</dbReference>
<dbReference type="InterPro" id="IPR032867">
    <property type="entry name" value="DYW_dom"/>
</dbReference>
<feature type="repeat" description="PPR" evidence="3">
    <location>
        <begin position="101"/>
        <end position="135"/>
    </location>
</feature>
<dbReference type="FunFam" id="1.25.40.10:FF:001795">
    <property type="entry name" value="Pentatricopeptide repeat-containing protein At1g25360"/>
    <property type="match status" value="1"/>
</dbReference>
<comment type="caution">
    <text evidence="5">The sequence shown here is derived from an EMBL/GenBank/DDBJ whole genome shotgun (WGS) entry which is preliminary data.</text>
</comment>
<evidence type="ECO:0000313" key="5">
    <source>
        <dbReference type="EMBL" id="KAK7268705.1"/>
    </source>
</evidence>
<proteinExistence type="inferred from homology"/>
<feature type="repeat" description="PPR" evidence="3">
    <location>
        <begin position="379"/>
        <end position="413"/>
    </location>
</feature>
<dbReference type="Pfam" id="PF20431">
    <property type="entry name" value="E_motif"/>
    <property type="match status" value="1"/>
</dbReference>
<evidence type="ECO:0000259" key="4">
    <source>
        <dbReference type="Pfam" id="PF14432"/>
    </source>
</evidence>
<dbReference type="AlphaFoldDB" id="A0AAN9I9G3"/>
<keyword evidence="2" id="KW-0677">Repeat</keyword>
<dbReference type="FunFam" id="1.25.40.10:FF:000566">
    <property type="entry name" value="Pentatricopeptide repeat-containing protein"/>
    <property type="match status" value="1"/>
</dbReference>
<evidence type="ECO:0000256" key="1">
    <source>
        <dbReference type="ARBA" id="ARBA00006643"/>
    </source>
</evidence>
<feature type="repeat" description="PPR" evidence="3">
    <location>
        <begin position="243"/>
        <end position="277"/>
    </location>
</feature>
<feature type="repeat" description="PPR" evidence="3">
    <location>
        <begin position="212"/>
        <end position="242"/>
    </location>
</feature>
<evidence type="ECO:0000256" key="2">
    <source>
        <dbReference type="ARBA" id="ARBA00022737"/>
    </source>
</evidence>
<dbReference type="GO" id="GO:0003723">
    <property type="term" value="F:RNA binding"/>
    <property type="evidence" value="ECO:0007669"/>
    <property type="project" value="InterPro"/>
</dbReference>
<dbReference type="Pfam" id="PF13041">
    <property type="entry name" value="PPR_2"/>
    <property type="match status" value="3"/>
</dbReference>
<organism evidence="5 6">
    <name type="scientific">Crotalaria pallida</name>
    <name type="common">Smooth rattlebox</name>
    <name type="synonym">Crotalaria striata</name>
    <dbReference type="NCBI Taxonomy" id="3830"/>
    <lineage>
        <taxon>Eukaryota</taxon>
        <taxon>Viridiplantae</taxon>
        <taxon>Streptophyta</taxon>
        <taxon>Embryophyta</taxon>
        <taxon>Tracheophyta</taxon>
        <taxon>Spermatophyta</taxon>
        <taxon>Magnoliopsida</taxon>
        <taxon>eudicotyledons</taxon>
        <taxon>Gunneridae</taxon>
        <taxon>Pentapetalae</taxon>
        <taxon>rosids</taxon>
        <taxon>fabids</taxon>
        <taxon>Fabales</taxon>
        <taxon>Fabaceae</taxon>
        <taxon>Papilionoideae</taxon>
        <taxon>50 kb inversion clade</taxon>
        <taxon>genistoids sensu lato</taxon>
        <taxon>core genistoids</taxon>
        <taxon>Crotalarieae</taxon>
        <taxon>Crotalaria</taxon>
    </lineage>
</organism>
<dbReference type="GO" id="GO:0009451">
    <property type="term" value="P:RNA modification"/>
    <property type="evidence" value="ECO:0007669"/>
    <property type="project" value="InterPro"/>
</dbReference>
<dbReference type="GO" id="GO:0008270">
    <property type="term" value="F:zinc ion binding"/>
    <property type="evidence" value="ECO:0007669"/>
    <property type="project" value="InterPro"/>
</dbReference>
<comment type="similarity">
    <text evidence="1">Belongs to the PPR family. PCMP-H subfamily.</text>
</comment>
<sequence length="787" mass="88400">MDFRSIAHRYSTLLTPNSQTLARAVHAHILTSGFRPSPYILNRLIAVYCKSSNIRYARRVFDKIPQPDIVARTTLLAAYSSAGDVKLAKQVFRATPMSMRDTVSYNAMITAYSHGRDGHAAVWLFVEMKRKGFFPDSFSFSSVLGALSMIADEEKHCKQLHCEVVKCGVGNVTSVLNSLISCYVNCASSPLVSSSLVMGSARKLFDEMHERDELSWTTMIAGYVRSDDLGAARKLLDGMTEKIACAWNAMISGYVQHGFYNAAFELFRKMHLMGIQLDEYTYTSMISAASNAGFYKCGRQVHAYILRTEAQPSEHFILSVHNSLITFYTKCGKVVQAREIFNKMPVKDLVSWNAILSGFVNARCIEEANSIFKEMPERNLLTWTVMVSGLAQNGFGEEALKLFNQMRLEGLEPCDYSYAGAIMSCAVLGSLDNGKQIHSQVVRLGHDSSLSASNALITMYARCGLVESAYTVFLTMPYVDSISWNAMIAALAQHGRGVEAIQLYEQMLKEDILPDRITFLTILSACSHAGLVKEGRHYFDSMSACYDITPGEDHYARLIDLLCRAGLFSEAKNVTDSMPFESGAPIWEALLTGCRIHGNFELGIQAAERLFELMPQHDGTYIILSNMYATLGQWDEVARVRKLMRDRGVKKEPGCSWIEVENMVHVFLVDDAVHPEVQAVYKYLEQLVHEMRKLGYVPDTKFVLHDMESEHKEHALSAHSEKLAVVYGIMKLPLGATIRIFKNLRICGDCHNAFKFISKVVGREIVVRDRKRFHHFKNGQCSCGNYW</sequence>
<dbReference type="FunFam" id="1.25.40.10:FF:002540">
    <property type="entry name" value="Pentatricopeptide repeat-containing protein"/>
    <property type="match status" value="1"/>
</dbReference>
<reference evidence="5 6" key="1">
    <citation type="submission" date="2024-01" db="EMBL/GenBank/DDBJ databases">
        <title>The genomes of 5 underutilized Papilionoideae crops provide insights into root nodulation and disease resistanc.</title>
        <authorList>
            <person name="Yuan L."/>
        </authorList>
    </citation>
    <scope>NUCLEOTIDE SEQUENCE [LARGE SCALE GENOMIC DNA]</scope>
    <source>
        <strain evidence="5">ZHUSHIDOU_FW_LH</strain>
        <tissue evidence="5">Leaf</tissue>
    </source>
</reference>
<dbReference type="PANTHER" id="PTHR47926">
    <property type="entry name" value="PENTATRICOPEPTIDE REPEAT-CONTAINING PROTEIN"/>
    <property type="match status" value="1"/>
</dbReference>
<dbReference type="InterPro" id="IPR046960">
    <property type="entry name" value="PPR_At4g14850-like_plant"/>
</dbReference>
<dbReference type="Pfam" id="PF01535">
    <property type="entry name" value="PPR"/>
    <property type="match status" value="7"/>
</dbReference>
<dbReference type="InterPro" id="IPR002885">
    <property type="entry name" value="PPR_rpt"/>
</dbReference>
<dbReference type="PANTHER" id="PTHR47926:SF541">
    <property type="entry name" value="DYW DOMAIN-CONTAINING PROTEIN"/>
    <property type="match status" value="1"/>
</dbReference>
<evidence type="ECO:0000256" key="3">
    <source>
        <dbReference type="PROSITE-ProRule" id="PRU00708"/>
    </source>
</evidence>
<accession>A0AAN9I9G3</accession>
<name>A0AAN9I9G3_CROPI</name>
<feature type="repeat" description="PPR" evidence="3">
    <location>
        <begin position="480"/>
        <end position="514"/>
    </location>
</feature>
<feature type="repeat" description="PPR" evidence="3">
    <location>
        <begin position="348"/>
        <end position="378"/>
    </location>
</feature>
<keyword evidence="6" id="KW-1185">Reference proteome</keyword>
<gene>
    <name evidence="5" type="ORF">RIF29_21411</name>
</gene>
<dbReference type="PROSITE" id="PS51375">
    <property type="entry name" value="PPR"/>
    <property type="match status" value="6"/>
</dbReference>
<dbReference type="InterPro" id="IPR011990">
    <property type="entry name" value="TPR-like_helical_dom_sf"/>
</dbReference>
<dbReference type="NCBIfam" id="TIGR00756">
    <property type="entry name" value="PPR"/>
    <property type="match status" value="7"/>
</dbReference>
<dbReference type="InterPro" id="IPR046848">
    <property type="entry name" value="E_motif"/>
</dbReference>
<dbReference type="Proteomes" id="UP001372338">
    <property type="component" value="Unassembled WGS sequence"/>
</dbReference>
<dbReference type="Gene3D" id="1.25.40.10">
    <property type="entry name" value="Tetratricopeptide repeat domain"/>
    <property type="match status" value="4"/>
</dbReference>
<feature type="domain" description="DYW" evidence="4">
    <location>
        <begin position="695"/>
        <end position="787"/>
    </location>
</feature>